<dbReference type="Pfam" id="PF13417">
    <property type="entry name" value="GST_N_3"/>
    <property type="match status" value="1"/>
</dbReference>
<sequence>MNSPHLHKGSRQPAASRGKLRLYSNRFCPYSQRVILVLDAKKIAYDVVNINLYSKPEWYYDKSPFGKVPALELENGDVLYESLIIVDYLDEKYRAHHLHSQDPLQKAKDRLLIEQFNRVSVVNAMYKILSSIGRVNLDEDEAVANGLASFERELANRGTHFYGGNKPGMLDLMIWPWCERSEILKLFGNANLLKKDKYKRLLEWSRRMAEEPSVKRSMMDSDTHIKYLQSYRAGRPDYDMILNSTD</sequence>
<dbReference type="FunFam" id="1.20.1050.10:FF:000009">
    <property type="entry name" value="Glutathione S-transferase omega-1"/>
    <property type="match status" value="1"/>
</dbReference>
<dbReference type="AlphaFoldDB" id="A0A6J2XRN5"/>
<dbReference type="GO" id="GO:0004364">
    <property type="term" value="F:glutathione transferase activity"/>
    <property type="evidence" value="ECO:0007669"/>
    <property type="project" value="InterPro"/>
</dbReference>
<organism evidence="5 6">
    <name type="scientific">Sitophilus oryzae</name>
    <name type="common">Rice weevil</name>
    <name type="synonym">Curculio oryzae</name>
    <dbReference type="NCBI Taxonomy" id="7048"/>
    <lineage>
        <taxon>Eukaryota</taxon>
        <taxon>Metazoa</taxon>
        <taxon>Ecdysozoa</taxon>
        <taxon>Arthropoda</taxon>
        <taxon>Hexapoda</taxon>
        <taxon>Insecta</taxon>
        <taxon>Pterygota</taxon>
        <taxon>Neoptera</taxon>
        <taxon>Endopterygota</taxon>
        <taxon>Coleoptera</taxon>
        <taxon>Polyphaga</taxon>
        <taxon>Cucujiformia</taxon>
        <taxon>Curculionidae</taxon>
        <taxon>Dryophthorinae</taxon>
        <taxon>Sitophilus</taxon>
    </lineage>
</organism>
<dbReference type="PRINTS" id="PR01625">
    <property type="entry name" value="GSTRNSFRASEO"/>
</dbReference>
<dbReference type="SUPFAM" id="SSF52833">
    <property type="entry name" value="Thioredoxin-like"/>
    <property type="match status" value="1"/>
</dbReference>
<feature type="domain" description="GST C-terminal" evidence="4">
    <location>
        <begin position="102"/>
        <end position="240"/>
    </location>
</feature>
<protein>
    <submittedName>
        <fullName evidence="6">Pyrimidodiazepine synthase-like isoform X1</fullName>
    </submittedName>
</protein>
<keyword evidence="5" id="KW-1185">Reference proteome</keyword>
<evidence type="ECO:0000259" key="4">
    <source>
        <dbReference type="PROSITE" id="PS50405"/>
    </source>
</evidence>
<dbReference type="GeneID" id="115880910"/>
<dbReference type="PROSITE" id="PS50405">
    <property type="entry name" value="GST_CTER"/>
    <property type="match status" value="1"/>
</dbReference>
<name>A0A6J2XRN5_SITOR</name>
<dbReference type="PROSITE" id="PS50404">
    <property type="entry name" value="GST_NTER"/>
    <property type="match status" value="1"/>
</dbReference>
<dbReference type="Proteomes" id="UP000504635">
    <property type="component" value="Unplaced"/>
</dbReference>
<accession>A0A6J2XRN5</accession>
<evidence type="ECO:0000259" key="3">
    <source>
        <dbReference type="PROSITE" id="PS50404"/>
    </source>
</evidence>
<dbReference type="Gene3D" id="3.40.30.10">
    <property type="entry name" value="Glutaredoxin"/>
    <property type="match status" value="1"/>
</dbReference>
<keyword evidence="2" id="KW-0560">Oxidoreductase</keyword>
<dbReference type="OrthoDB" id="4951845at2759"/>
<dbReference type="RefSeq" id="XP_030754097.1">
    <property type="nucleotide sequence ID" value="XM_030898237.1"/>
</dbReference>
<dbReference type="InterPro" id="IPR004045">
    <property type="entry name" value="Glutathione_S-Trfase_N"/>
</dbReference>
<dbReference type="FunCoup" id="A0A6J2XRN5">
    <property type="interactions" value="156"/>
</dbReference>
<dbReference type="InterPro" id="IPR036249">
    <property type="entry name" value="Thioredoxin-like_sf"/>
</dbReference>
<comment type="similarity">
    <text evidence="1">Belongs to the GST superfamily. Omega family.</text>
</comment>
<dbReference type="GO" id="GO:0005737">
    <property type="term" value="C:cytoplasm"/>
    <property type="evidence" value="ECO:0007669"/>
    <property type="project" value="InterPro"/>
</dbReference>
<dbReference type="FunFam" id="3.40.30.10:FF:000123">
    <property type="entry name" value="Glutathione transferase o1"/>
    <property type="match status" value="1"/>
</dbReference>
<dbReference type="InterPro" id="IPR050983">
    <property type="entry name" value="GST_Omega/HSP26"/>
</dbReference>
<dbReference type="GO" id="GO:0045174">
    <property type="term" value="F:glutathione dehydrogenase (ascorbate) activity"/>
    <property type="evidence" value="ECO:0007669"/>
    <property type="project" value="UniProtKB-ARBA"/>
</dbReference>
<proteinExistence type="inferred from homology"/>
<dbReference type="SFLD" id="SFLDG00358">
    <property type="entry name" value="Main_(cytGST)"/>
    <property type="match status" value="1"/>
</dbReference>
<evidence type="ECO:0000256" key="2">
    <source>
        <dbReference type="ARBA" id="ARBA00023002"/>
    </source>
</evidence>
<dbReference type="InParanoid" id="A0A6J2XRN5"/>
<dbReference type="Pfam" id="PF13410">
    <property type="entry name" value="GST_C_2"/>
    <property type="match status" value="1"/>
</dbReference>
<dbReference type="InterPro" id="IPR036282">
    <property type="entry name" value="Glutathione-S-Trfase_C_sf"/>
</dbReference>
<dbReference type="PANTHER" id="PTHR43968:SF6">
    <property type="entry name" value="GLUTATHIONE S-TRANSFERASE OMEGA"/>
    <property type="match status" value="1"/>
</dbReference>
<reference evidence="6" key="1">
    <citation type="submission" date="2025-08" db="UniProtKB">
        <authorList>
            <consortium name="RefSeq"/>
        </authorList>
    </citation>
    <scope>IDENTIFICATION</scope>
    <source>
        <tissue evidence="6">Gonads</tissue>
    </source>
</reference>
<dbReference type="InterPro" id="IPR005442">
    <property type="entry name" value="GST_omega"/>
</dbReference>
<dbReference type="InterPro" id="IPR040079">
    <property type="entry name" value="Glutathione_S-Trfase"/>
</dbReference>
<dbReference type="PANTHER" id="PTHR43968">
    <property type="match status" value="1"/>
</dbReference>
<dbReference type="SFLD" id="SFLDS00019">
    <property type="entry name" value="Glutathione_Transferase_(cytos"/>
    <property type="match status" value="1"/>
</dbReference>
<dbReference type="InterPro" id="IPR010987">
    <property type="entry name" value="Glutathione-S-Trfase_C-like"/>
</dbReference>
<dbReference type="KEGG" id="soy:115880910"/>
<gene>
    <name evidence="6" type="primary">LOC115880910</name>
</gene>
<evidence type="ECO:0000313" key="6">
    <source>
        <dbReference type="RefSeq" id="XP_030754097.1"/>
    </source>
</evidence>
<feature type="domain" description="GST N-terminal" evidence="3">
    <location>
        <begin position="18"/>
        <end position="97"/>
    </location>
</feature>
<evidence type="ECO:0000313" key="5">
    <source>
        <dbReference type="Proteomes" id="UP000504635"/>
    </source>
</evidence>
<evidence type="ECO:0000256" key="1">
    <source>
        <dbReference type="ARBA" id="ARBA00011067"/>
    </source>
</evidence>
<dbReference type="Gene3D" id="1.20.1050.10">
    <property type="match status" value="1"/>
</dbReference>
<dbReference type="GO" id="GO:0006749">
    <property type="term" value="P:glutathione metabolic process"/>
    <property type="evidence" value="ECO:0007669"/>
    <property type="project" value="TreeGrafter"/>
</dbReference>
<dbReference type="PROSITE" id="PS51354">
    <property type="entry name" value="GLUTAREDOXIN_2"/>
    <property type="match status" value="1"/>
</dbReference>
<dbReference type="SUPFAM" id="SSF47616">
    <property type="entry name" value="GST C-terminal domain-like"/>
    <property type="match status" value="1"/>
</dbReference>